<dbReference type="NCBIfam" id="TIGR00335">
    <property type="entry name" value="primase_sml"/>
    <property type="match status" value="1"/>
</dbReference>
<keyword evidence="8 11" id="KW-0460">Magnesium</keyword>
<evidence type="ECO:0000256" key="7">
    <source>
        <dbReference type="ARBA" id="ARBA00022723"/>
    </source>
</evidence>
<evidence type="ECO:0000313" key="14">
    <source>
        <dbReference type="EMBL" id="KGK98183.1"/>
    </source>
</evidence>
<feature type="active site" evidence="11">
    <location>
        <position position="98"/>
    </location>
</feature>
<dbReference type="GO" id="GO:0003899">
    <property type="term" value="F:DNA-directed RNA polymerase activity"/>
    <property type="evidence" value="ECO:0007669"/>
    <property type="project" value="UniProtKB-UniRule"/>
</dbReference>
<feature type="active site" evidence="11">
    <location>
        <position position="100"/>
    </location>
</feature>
<dbReference type="HAMAP" id="MF_00700">
    <property type="entry name" value="DNA_primase_sml_arc"/>
    <property type="match status" value="1"/>
</dbReference>
<dbReference type="CDD" id="cd04860">
    <property type="entry name" value="AE_Prim_S"/>
    <property type="match status" value="1"/>
</dbReference>
<reference evidence="14 15" key="1">
    <citation type="submission" date="2014-09" db="EMBL/GenBank/DDBJ databases">
        <title>Draft genome sequence of an obligately methylotrophic methanogen, Methanococcoides methylutens, isolated from marine sediment.</title>
        <authorList>
            <person name="Guan Y."/>
            <person name="Ngugi D.K."/>
            <person name="Blom J."/>
            <person name="Ali S."/>
            <person name="Ferry J.G."/>
            <person name="Stingl U."/>
        </authorList>
    </citation>
    <scope>NUCLEOTIDE SEQUENCE [LARGE SCALE GENOMIC DNA]</scope>
    <source>
        <strain evidence="14 15">DSM 2657</strain>
    </source>
</reference>
<dbReference type="InterPro" id="IPR014052">
    <property type="entry name" value="DNA_primase_ssu_euk/arc"/>
</dbReference>
<sequence>MNFKTKYFLKSKFQEYYKTAQIHIPSRLEAREWGFISFDEMPETVMRRHKSFGSRGEVEEYLAGMAPAHAYHSVAYYTYPSAPTMKEKQWQEADLIFDLDADHIPGAPNSYSEMLDHVKKETLKLYDLLINDFGFNEDDIRAVFSGGRGYHFHISDPRVRSLGSAERREIVDYISGRGLNIEKIFYKKAVSGDAGSENARMNMLSPESEGGWGGRINRYLVSYLTDLASKEDAEELFSGFKGIGKKTAQKMIDILRDEAQVELLRRGNMEALSKVNKDIIQTLALQAVNDMSASVDEPVTGDIKRLIRLGGSLHGKSGMRVTTLSISELEKFEPLTDAVVFSDKPVKLKVIRPFAVQMKGNDLYIEEGTQELPEYAAVYLMCRGAAEYGS</sequence>
<keyword evidence="5 11" id="KW-0548">Nucleotidyltransferase</keyword>
<dbReference type="EMBL" id="JRHO01000014">
    <property type="protein sequence ID" value="KGK98183.1"/>
    <property type="molecule type" value="Genomic_DNA"/>
</dbReference>
<gene>
    <name evidence="11" type="primary">priS</name>
    <name evidence="14" type="ORF">LI82_10690</name>
</gene>
<proteinExistence type="inferred from homology"/>
<comment type="function">
    <text evidence="11">Catalytic subunit of DNA primase, an RNA polymerase that catalyzes the synthesis of short RNA molecules used as primers for DNA polymerase during DNA replication. The small subunit contains the primase catalytic core and has DNA synthesis activity on its own. Binding to the large subunit stabilizes and modulates the activity, increasing the rate of DNA synthesis while decreasing the length of the DNA fragments, and conferring RNA synthesis capability. The DNA polymerase activity may enable DNA primase to also catalyze primer extension after primer synthesis. May also play a role in DNA repair.</text>
</comment>
<comment type="caution">
    <text evidence="14">The sequence shown here is derived from an EMBL/GenBank/DDBJ whole genome shotgun (WGS) entry which is preliminary data.</text>
</comment>
<keyword evidence="7 11" id="KW-0479">Metal-binding</keyword>
<protein>
    <recommendedName>
        <fullName evidence="11">DNA primase small subunit PriS</fullName>
        <ecNumber evidence="11">2.7.7.-</ecNumber>
    </recommendedName>
</protein>
<evidence type="ECO:0000256" key="3">
    <source>
        <dbReference type="ARBA" id="ARBA00022515"/>
    </source>
</evidence>
<dbReference type="GO" id="GO:0046872">
    <property type="term" value="F:metal ion binding"/>
    <property type="evidence" value="ECO:0007669"/>
    <property type="project" value="UniProtKB-KW"/>
</dbReference>
<comment type="function">
    <text evidence="13">RNA polymerase that catalyzes the synthesis of short RNA molecules used as primers for DNA polymerase during DNA replication.</text>
</comment>
<evidence type="ECO:0000256" key="1">
    <source>
        <dbReference type="ARBA" id="ARBA00009762"/>
    </source>
</evidence>
<evidence type="ECO:0000256" key="9">
    <source>
        <dbReference type="ARBA" id="ARBA00023163"/>
    </source>
</evidence>
<dbReference type="AlphaFoldDB" id="A0A099T214"/>
<keyword evidence="10 11" id="KW-0464">Manganese</keyword>
<evidence type="ECO:0000256" key="4">
    <source>
        <dbReference type="ARBA" id="ARBA00022679"/>
    </source>
</evidence>
<keyword evidence="6 11" id="KW-0235">DNA replication</keyword>
<evidence type="ECO:0000256" key="8">
    <source>
        <dbReference type="ARBA" id="ARBA00022842"/>
    </source>
</evidence>
<dbReference type="OrthoDB" id="31125at2157"/>
<dbReference type="InterPro" id="IPR002755">
    <property type="entry name" value="DNA_primase_S"/>
</dbReference>
<keyword evidence="3 11" id="KW-0639">Primosome</keyword>
<comment type="subunit">
    <text evidence="11">Heterodimer of a small subunit (PriS) and a large subunit (PriL).</text>
</comment>
<evidence type="ECO:0000256" key="2">
    <source>
        <dbReference type="ARBA" id="ARBA00022478"/>
    </source>
</evidence>
<name>A0A099T214_METMT</name>
<keyword evidence="4 11" id="KW-0808">Transferase</keyword>
<evidence type="ECO:0000256" key="12">
    <source>
        <dbReference type="RuleBase" id="RU003514"/>
    </source>
</evidence>
<evidence type="ECO:0000256" key="13">
    <source>
        <dbReference type="RuleBase" id="RU004224"/>
    </source>
</evidence>
<dbReference type="Proteomes" id="UP000029859">
    <property type="component" value="Unassembled WGS sequence"/>
</dbReference>
<dbReference type="GO" id="GO:0000428">
    <property type="term" value="C:DNA-directed RNA polymerase complex"/>
    <property type="evidence" value="ECO:0007669"/>
    <property type="project" value="UniProtKB-KW"/>
</dbReference>
<keyword evidence="15" id="KW-1185">Reference proteome</keyword>
<evidence type="ECO:0000256" key="6">
    <source>
        <dbReference type="ARBA" id="ARBA00022705"/>
    </source>
</evidence>
<keyword evidence="9 11" id="KW-0804">Transcription</keyword>
<dbReference type="SUPFAM" id="SSF56747">
    <property type="entry name" value="Prim-pol domain"/>
    <property type="match status" value="1"/>
</dbReference>
<evidence type="ECO:0000256" key="5">
    <source>
        <dbReference type="ARBA" id="ARBA00022695"/>
    </source>
</evidence>
<comment type="cofactor">
    <cofactor evidence="11">
        <name>Mg(2+)</name>
        <dbReference type="ChEBI" id="CHEBI:18420"/>
    </cofactor>
    <cofactor evidence="11">
        <name>Mn(2+)</name>
        <dbReference type="ChEBI" id="CHEBI:29035"/>
    </cofactor>
</comment>
<evidence type="ECO:0000313" key="15">
    <source>
        <dbReference type="Proteomes" id="UP000029859"/>
    </source>
</evidence>
<evidence type="ECO:0000256" key="10">
    <source>
        <dbReference type="ARBA" id="ARBA00023211"/>
    </source>
</evidence>
<comment type="similarity">
    <text evidence="1 11 12">Belongs to the eukaryotic-type primase small subunit family.</text>
</comment>
<dbReference type="GO" id="GO:0006269">
    <property type="term" value="P:DNA replication, synthesis of primer"/>
    <property type="evidence" value="ECO:0007669"/>
    <property type="project" value="UniProtKB-UniRule"/>
</dbReference>
<keyword evidence="2 11" id="KW-0240">DNA-directed RNA polymerase</keyword>
<feature type="active site" evidence="11">
    <location>
        <position position="296"/>
    </location>
</feature>
<dbReference type="GO" id="GO:1990077">
    <property type="term" value="C:primosome complex"/>
    <property type="evidence" value="ECO:0007669"/>
    <property type="project" value="UniProtKB-KW"/>
</dbReference>
<dbReference type="PANTHER" id="PTHR10536">
    <property type="entry name" value="DNA PRIMASE SMALL SUBUNIT"/>
    <property type="match status" value="1"/>
</dbReference>
<organism evidence="14 15">
    <name type="scientific">Methanococcoides methylutens</name>
    <dbReference type="NCBI Taxonomy" id="2226"/>
    <lineage>
        <taxon>Archaea</taxon>
        <taxon>Methanobacteriati</taxon>
        <taxon>Methanobacteriota</taxon>
        <taxon>Stenosarchaea group</taxon>
        <taxon>Methanomicrobia</taxon>
        <taxon>Methanosarcinales</taxon>
        <taxon>Methanosarcinaceae</taxon>
        <taxon>Methanococcoides</taxon>
    </lineage>
</organism>
<dbReference type="RefSeq" id="WP_048195496.1">
    <property type="nucleotide sequence ID" value="NZ_CAAGSM010000001.1"/>
</dbReference>
<dbReference type="InterPro" id="IPR023639">
    <property type="entry name" value="DNA_primase_ssu_PriS"/>
</dbReference>
<evidence type="ECO:0000256" key="11">
    <source>
        <dbReference type="HAMAP-Rule" id="MF_00700"/>
    </source>
</evidence>
<accession>A0A099T214</accession>
<dbReference type="Pfam" id="PF01896">
    <property type="entry name" value="DNA_primase_S"/>
    <property type="match status" value="1"/>
</dbReference>
<dbReference type="EC" id="2.7.7.-" evidence="11"/>
<dbReference type="Gene3D" id="3.90.920.10">
    <property type="entry name" value="DNA primase, PRIM domain"/>
    <property type="match status" value="1"/>
</dbReference>